<sequence>MQNMYMNNPGFGMMGMNMMPMNPYGVPMMNYSARPAHRIHVNPKFAGAIPMQSTIPIHSDPHRMQRERELDEQRKRLVEAQRKRQNERQQFHQQEPQDGHRLQEKRRMGQYAPENRAPFNPPHTEMIDLPSPQSPPHITHASRSEPRPTMGLSIKGSAAAAAKAAASGVRGKATGRRGSSNHSNGDIDTSMVIDSPKHVSPSTTGHNSNNSNAGSGLVTNHRTQDRRPQDPADTAASQNIRKLMHQVTGRSAHEINNQHQHQHHNQQHPSTNTNHINKTSRPLKSSTSPSPPSSSLSSNHNKNSRPAITTRISDHSNSRHLDSSKPSQSTANSGSNTQRSKLKISNLSNNVTEADIRSMPQSGGIENLQLDSSSQTAILTFNSKDAAVIFRRQNNKVMVGGNHITVSFA</sequence>
<dbReference type="PRINTS" id="PR01574">
    <property type="entry name" value="TUBBYPROTEIN"/>
</dbReference>
<protein>
    <recommendedName>
        <fullName evidence="4">RRM domain-containing protein</fullName>
    </recommendedName>
</protein>
<feature type="domain" description="RRM" evidence="4">
    <location>
        <begin position="341"/>
        <end position="407"/>
    </location>
</feature>
<dbReference type="InterPro" id="IPR012677">
    <property type="entry name" value="Nucleotide-bd_a/b_plait_sf"/>
</dbReference>
<evidence type="ECO:0000313" key="5">
    <source>
        <dbReference type="EMBL" id="KAL0074924.1"/>
    </source>
</evidence>
<dbReference type="Proteomes" id="UP001448207">
    <property type="component" value="Unassembled WGS sequence"/>
</dbReference>
<dbReference type="SUPFAM" id="SSF54928">
    <property type="entry name" value="RNA-binding domain, RBD"/>
    <property type="match status" value="1"/>
</dbReference>
<feature type="compositionally biased region" description="Low complexity" evidence="3">
    <location>
        <begin position="202"/>
        <end position="216"/>
    </location>
</feature>
<evidence type="ECO:0000256" key="1">
    <source>
        <dbReference type="ARBA" id="ARBA00004496"/>
    </source>
</evidence>
<reference evidence="5 6" key="1">
    <citation type="submission" date="2024-04" db="EMBL/GenBank/DDBJ databases">
        <title>Symmetric and asymmetric DNA N6-adenine methylation regulates different biological responses in Mucorales.</title>
        <authorList>
            <consortium name="Lawrence Berkeley National Laboratory"/>
            <person name="Lax C."/>
            <person name="Mondo S.J."/>
            <person name="Osorio-Concepcion M."/>
            <person name="Muszewska A."/>
            <person name="Corrochano-Luque M."/>
            <person name="Gutierrez G."/>
            <person name="Riley R."/>
            <person name="Lipzen A."/>
            <person name="Guo J."/>
            <person name="Hundley H."/>
            <person name="Amirebrahimi M."/>
            <person name="Ng V."/>
            <person name="Lorenzo-Gutierrez D."/>
            <person name="Binder U."/>
            <person name="Yang J."/>
            <person name="Song Y."/>
            <person name="Canovas D."/>
            <person name="Navarro E."/>
            <person name="Freitag M."/>
            <person name="Gabaldon T."/>
            <person name="Grigoriev I.V."/>
            <person name="Corrochano L.M."/>
            <person name="Nicolas F.E."/>
            <person name="Garre V."/>
        </authorList>
    </citation>
    <scope>NUCLEOTIDE SEQUENCE [LARGE SCALE GENOMIC DNA]</scope>
    <source>
        <strain evidence="5 6">L51</strain>
    </source>
</reference>
<dbReference type="EMBL" id="JBCLYO010000039">
    <property type="protein sequence ID" value="KAL0074924.1"/>
    <property type="molecule type" value="Genomic_DNA"/>
</dbReference>
<accession>A0ABR3AJ73</accession>
<evidence type="ECO:0000256" key="3">
    <source>
        <dbReference type="SAM" id="MobiDB-lite"/>
    </source>
</evidence>
<keyword evidence="6" id="KW-1185">Reference proteome</keyword>
<organism evidence="5 6">
    <name type="scientific">Phycomyces blakesleeanus</name>
    <dbReference type="NCBI Taxonomy" id="4837"/>
    <lineage>
        <taxon>Eukaryota</taxon>
        <taxon>Fungi</taxon>
        <taxon>Fungi incertae sedis</taxon>
        <taxon>Mucoromycota</taxon>
        <taxon>Mucoromycotina</taxon>
        <taxon>Mucoromycetes</taxon>
        <taxon>Mucorales</taxon>
        <taxon>Phycomycetaceae</taxon>
        <taxon>Phycomyces</taxon>
    </lineage>
</organism>
<feature type="compositionally biased region" description="Basic and acidic residues" evidence="3">
    <location>
        <begin position="79"/>
        <end position="107"/>
    </location>
</feature>
<dbReference type="Gene3D" id="3.30.70.330">
    <property type="match status" value="1"/>
</dbReference>
<gene>
    <name evidence="5" type="ORF">J3Q64DRAFT_1776676</name>
</gene>
<feature type="compositionally biased region" description="Polar residues" evidence="3">
    <location>
        <begin position="324"/>
        <end position="348"/>
    </location>
</feature>
<dbReference type="InterPro" id="IPR035979">
    <property type="entry name" value="RBD_domain_sf"/>
</dbReference>
<dbReference type="SMART" id="SM00360">
    <property type="entry name" value="RRM"/>
    <property type="match status" value="1"/>
</dbReference>
<dbReference type="InterPro" id="IPR000504">
    <property type="entry name" value="RRM_dom"/>
</dbReference>
<feature type="region of interest" description="Disordered" evidence="3">
    <location>
        <begin position="79"/>
        <end position="236"/>
    </location>
</feature>
<comment type="subcellular location">
    <subcellularLocation>
        <location evidence="1">Cytoplasm</location>
    </subcellularLocation>
</comment>
<evidence type="ECO:0000259" key="4">
    <source>
        <dbReference type="SMART" id="SM00360"/>
    </source>
</evidence>
<keyword evidence="2" id="KW-0963">Cytoplasm</keyword>
<proteinExistence type="predicted"/>
<dbReference type="InterPro" id="IPR005398">
    <property type="entry name" value="Tubby_N"/>
</dbReference>
<feature type="compositionally biased region" description="Polar residues" evidence="3">
    <location>
        <begin position="299"/>
        <end position="311"/>
    </location>
</feature>
<feature type="region of interest" description="Disordered" evidence="3">
    <location>
        <begin position="256"/>
        <end position="348"/>
    </location>
</feature>
<evidence type="ECO:0000256" key="2">
    <source>
        <dbReference type="ARBA" id="ARBA00022490"/>
    </source>
</evidence>
<name>A0ABR3AJ73_PHYBL</name>
<comment type="caution">
    <text evidence="5">The sequence shown here is derived from an EMBL/GenBank/DDBJ whole genome shotgun (WGS) entry which is preliminary data.</text>
</comment>
<feature type="compositionally biased region" description="Polar residues" evidence="3">
    <location>
        <begin position="177"/>
        <end position="187"/>
    </location>
</feature>
<feature type="compositionally biased region" description="Low complexity" evidence="3">
    <location>
        <begin position="155"/>
        <end position="168"/>
    </location>
</feature>
<dbReference type="CDD" id="cd00590">
    <property type="entry name" value="RRM_SF"/>
    <property type="match status" value="1"/>
</dbReference>
<feature type="compositionally biased region" description="Low complexity" evidence="3">
    <location>
        <begin position="279"/>
        <end position="298"/>
    </location>
</feature>
<feature type="compositionally biased region" description="Basic and acidic residues" evidence="3">
    <location>
        <begin position="312"/>
        <end position="323"/>
    </location>
</feature>
<evidence type="ECO:0000313" key="6">
    <source>
        <dbReference type="Proteomes" id="UP001448207"/>
    </source>
</evidence>